<dbReference type="AlphaFoldDB" id="A0AA39CBH7"/>
<evidence type="ECO:0000313" key="2">
    <source>
        <dbReference type="EMBL" id="KAJ9602300.1"/>
    </source>
</evidence>
<feature type="chain" id="PRO_5041401042" evidence="1">
    <location>
        <begin position="20"/>
        <end position="268"/>
    </location>
</feature>
<accession>A0AA39CBH7</accession>
<keyword evidence="1" id="KW-0732">Signal</keyword>
<sequence>MLLKNSAVALMVAVGSANAAVMYGKESVMRDDPDFGLCIPTMKFEGGLGGRPSMDFTFLPTDPLCARGQQEASNPNIISNRICDQLSTVCGANKEAITLCRQSQAKLRTLGTKDKSTADTWNTLMGFGYALTNPDGGAAVPGAVKDEMKRSPNPIIFCSATEWLDDCTGWPAPETVVKREEPAAPLKKRDVALAEPVKRSETEAKRADIPFIPCSPTEWIDECTGWTKRDVIPESAPVKRSETKAKRADIPFIACSATEWLDDCTGWP</sequence>
<feature type="signal peptide" evidence="1">
    <location>
        <begin position="1"/>
        <end position="19"/>
    </location>
</feature>
<proteinExistence type="predicted"/>
<reference evidence="2" key="1">
    <citation type="submission" date="2022-10" db="EMBL/GenBank/DDBJ databases">
        <title>Culturing micro-colonial fungi from biological soil crusts in the Mojave desert and describing Neophaeococcomyces mojavensis, and introducing the new genera and species Taxawa tesnikishii.</title>
        <authorList>
            <person name="Kurbessoian T."/>
            <person name="Stajich J.E."/>
        </authorList>
    </citation>
    <scope>NUCLEOTIDE SEQUENCE</scope>
    <source>
        <strain evidence="2">TK_41</strain>
    </source>
</reference>
<name>A0AA39CBH7_9EURO</name>
<protein>
    <submittedName>
        <fullName evidence="2">Uncharacterized protein</fullName>
    </submittedName>
</protein>
<evidence type="ECO:0000256" key="1">
    <source>
        <dbReference type="SAM" id="SignalP"/>
    </source>
</evidence>
<evidence type="ECO:0000313" key="3">
    <source>
        <dbReference type="Proteomes" id="UP001172673"/>
    </source>
</evidence>
<gene>
    <name evidence="2" type="ORF">H2200_013155</name>
</gene>
<dbReference type="Proteomes" id="UP001172673">
    <property type="component" value="Unassembled WGS sequence"/>
</dbReference>
<keyword evidence="3" id="KW-1185">Reference proteome</keyword>
<organism evidence="2 3">
    <name type="scientific">Cladophialophora chaetospira</name>
    <dbReference type="NCBI Taxonomy" id="386627"/>
    <lineage>
        <taxon>Eukaryota</taxon>
        <taxon>Fungi</taxon>
        <taxon>Dikarya</taxon>
        <taxon>Ascomycota</taxon>
        <taxon>Pezizomycotina</taxon>
        <taxon>Eurotiomycetes</taxon>
        <taxon>Chaetothyriomycetidae</taxon>
        <taxon>Chaetothyriales</taxon>
        <taxon>Herpotrichiellaceae</taxon>
        <taxon>Cladophialophora</taxon>
    </lineage>
</organism>
<dbReference type="EMBL" id="JAPDRK010000027">
    <property type="protein sequence ID" value="KAJ9602300.1"/>
    <property type="molecule type" value="Genomic_DNA"/>
</dbReference>
<comment type="caution">
    <text evidence="2">The sequence shown here is derived from an EMBL/GenBank/DDBJ whole genome shotgun (WGS) entry which is preliminary data.</text>
</comment>